<dbReference type="GO" id="GO:0043829">
    <property type="term" value="F:tRNA-specific adenosine-37 deaminase activity"/>
    <property type="evidence" value="ECO:0007669"/>
    <property type="project" value="TreeGrafter"/>
</dbReference>
<dbReference type="OrthoDB" id="10268011at2759"/>
<evidence type="ECO:0000313" key="3">
    <source>
        <dbReference type="Proteomes" id="UP000095009"/>
    </source>
</evidence>
<dbReference type="PROSITE" id="PS50141">
    <property type="entry name" value="A_DEAMIN_EDITASE"/>
    <property type="match status" value="1"/>
</dbReference>
<proteinExistence type="predicted"/>
<sequence length="423" mass="47539">MSKSDIIADLVNQKFNRLPKKGKPIVRSNGLREWTTLAGIVIERSDLANASEVPPLLVSKASETNYYELECIVLATGVKATPDDKLKQAQGLVLHDMHAEILVIRALNRLLLEEVDRVKNEVEYCSDLIQIRSSVNNQSPLGYMYEIRPGIKFHMYVSEIPCGDSSMEMTQLSGNNEEEWTDPIETLCSEGGEVLRGRAHFSSVGLVRTKPGRVDSQLTLSKSCSDKLSLKQFTSLLSGVTAFIISPCGFYLTSLVLPELGFNEESCKRAFGSKGRLKDLSPKNKCMATHWDDDYQATFFQFESTVEKFVFARQPNSKTSNTSIVYIRDLGSEVILNGVKMGYKPFSGKGGSFICRSMMIQKLVHALQNPQNTSFPNMDLQSVLQYSDIKSRWLSRQMVKQDVYTVLKGWKRTSSDDFIIDFI</sequence>
<dbReference type="AlphaFoldDB" id="A0A1E3PK90"/>
<dbReference type="Pfam" id="PF02137">
    <property type="entry name" value="A_deamin"/>
    <property type="match status" value="1"/>
</dbReference>
<dbReference type="PANTHER" id="PTHR47803">
    <property type="entry name" value="TRNA-SPECIFIC ADENOSINE DEAMINASE 1"/>
    <property type="match status" value="1"/>
</dbReference>
<dbReference type="STRING" id="857566.A0A1E3PK90"/>
<protein>
    <recommendedName>
        <fullName evidence="1">A to I editase domain-containing protein</fullName>
    </recommendedName>
</protein>
<accession>A0A1E3PK90</accession>
<name>A0A1E3PK90_9ASCO</name>
<dbReference type="GO" id="GO:0003723">
    <property type="term" value="F:RNA binding"/>
    <property type="evidence" value="ECO:0007669"/>
    <property type="project" value="InterPro"/>
</dbReference>
<dbReference type="PANTHER" id="PTHR47803:SF1">
    <property type="entry name" value="TRNA-SPECIFIC ADENOSINE DEAMINASE 1"/>
    <property type="match status" value="1"/>
</dbReference>
<evidence type="ECO:0000259" key="1">
    <source>
        <dbReference type="PROSITE" id="PS50141"/>
    </source>
</evidence>
<dbReference type="InterPro" id="IPR042935">
    <property type="entry name" value="Tad1"/>
</dbReference>
<reference evidence="2 3" key="1">
    <citation type="journal article" date="2016" name="Proc. Natl. Acad. Sci. U.S.A.">
        <title>Comparative genomics of biotechnologically important yeasts.</title>
        <authorList>
            <person name="Riley R."/>
            <person name="Haridas S."/>
            <person name="Wolfe K.H."/>
            <person name="Lopes M.R."/>
            <person name="Hittinger C.T."/>
            <person name="Goeker M."/>
            <person name="Salamov A.A."/>
            <person name="Wisecaver J.H."/>
            <person name="Long T.M."/>
            <person name="Calvey C.H."/>
            <person name="Aerts A.L."/>
            <person name="Barry K.W."/>
            <person name="Choi C."/>
            <person name="Clum A."/>
            <person name="Coughlan A.Y."/>
            <person name="Deshpande S."/>
            <person name="Douglass A.P."/>
            <person name="Hanson S.J."/>
            <person name="Klenk H.-P."/>
            <person name="LaButti K.M."/>
            <person name="Lapidus A."/>
            <person name="Lindquist E.A."/>
            <person name="Lipzen A.M."/>
            <person name="Meier-Kolthoff J.P."/>
            <person name="Ohm R.A."/>
            <person name="Otillar R.P."/>
            <person name="Pangilinan J.L."/>
            <person name="Peng Y."/>
            <person name="Rokas A."/>
            <person name="Rosa C.A."/>
            <person name="Scheuner C."/>
            <person name="Sibirny A.A."/>
            <person name="Slot J.C."/>
            <person name="Stielow J.B."/>
            <person name="Sun H."/>
            <person name="Kurtzman C.P."/>
            <person name="Blackwell M."/>
            <person name="Grigoriev I.V."/>
            <person name="Jeffries T.W."/>
        </authorList>
    </citation>
    <scope>NUCLEOTIDE SEQUENCE [LARGE SCALE GENOMIC DNA]</scope>
    <source>
        <strain evidence="2 3">DSM 6958</strain>
    </source>
</reference>
<dbReference type="Proteomes" id="UP000095009">
    <property type="component" value="Unassembled WGS sequence"/>
</dbReference>
<dbReference type="InterPro" id="IPR002466">
    <property type="entry name" value="A_deamin"/>
</dbReference>
<gene>
    <name evidence="2" type="ORF">NADFUDRAFT_79252</name>
</gene>
<organism evidence="2 3">
    <name type="scientific">Nadsonia fulvescens var. elongata DSM 6958</name>
    <dbReference type="NCBI Taxonomy" id="857566"/>
    <lineage>
        <taxon>Eukaryota</taxon>
        <taxon>Fungi</taxon>
        <taxon>Dikarya</taxon>
        <taxon>Ascomycota</taxon>
        <taxon>Saccharomycotina</taxon>
        <taxon>Dipodascomycetes</taxon>
        <taxon>Dipodascales</taxon>
        <taxon>Dipodascales incertae sedis</taxon>
        <taxon>Nadsonia</taxon>
    </lineage>
</organism>
<evidence type="ECO:0000313" key="2">
    <source>
        <dbReference type="EMBL" id="ODQ65362.1"/>
    </source>
</evidence>
<keyword evidence="3" id="KW-1185">Reference proteome</keyword>
<dbReference type="EMBL" id="KV454410">
    <property type="protein sequence ID" value="ODQ65362.1"/>
    <property type="molecule type" value="Genomic_DNA"/>
</dbReference>
<dbReference type="GO" id="GO:0002100">
    <property type="term" value="P:tRNA wobble adenosine to inosine editing"/>
    <property type="evidence" value="ECO:0007669"/>
    <property type="project" value="InterPro"/>
</dbReference>
<feature type="domain" description="A to I editase" evidence="1">
    <location>
        <begin position="73"/>
        <end position="363"/>
    </location>
</feature>
<dbReference type="SMART" id="SM00552">
    <property type="entry name" value="ADEAMc"/>
    <property type="match status" value="1"/>
</dbReference>